<proteinExistence type="predicted"/>
<dbReference type="Proteomes" id="UP001596528">
    <property type="component" value="Unassembled WGS sequence"/>
</dbReference>
<dbReference type="GO" id="GO:0016787">
    <property type="term" value="F:hydrolase activity"/>
    <property type="evidence" value="ECO:0007669"/>
    <property type="project" value="UniProtKB-KW"/>
</dbReference>
<accession>A0ABW2V046</accession>
<keyword evidence="3" id="KW-1185">Reference proteome</keyword>
<dbReference type="RefSeq" id="WP_138788415.1">
    <property type="nucleotide sequence ID" value="NZ_JBHTGQ010000014.1"/>
</dbReference>
<dbReference type="Gene3D" id="1.10.3210.10">
    <property type="entry name" value="Hypothetical protein af1432"/>
    <property type="match status" value="1"/>
</dbReference>
<evidence type="ECO:0000313" key="3">
    <source>
        <dbReference type="Proteomes" id="UP001596528"/>
    </source>
</evidence>
<dbReference type="InterPro" id="IPR003607">
    <property type="entry name" value="HD/PDEase_dom"/>
</dbReference>
<dbReference type="EMBL" id="JBHTGQ010000014">
    <property type="protein sequence ID" value="MFC7749521.1"/>
    <property type="molecule type" value="Genomic_DNA"/>
</dbReference>
<sequence>MRKVHISSVTPGSKTARPIFTETGSILLGAGIELTPRYLDRLRLMGIDTVYVEDARTEGIEPIDPISDETRREAVQTIHGTIQQLLKAQDVRSRSSVPMIGSAFREVFTNILDDLSSMPNVLVNLTNIQVMEGYLFHHSVNVAVLAGIIGMARGYNKQQLTDLGVGALLFDVGMTLLPKELHAHQGPLSEEDWKKVWKHTEDGFNLLRNQHDISLLSAHCALQHHERYDGSGYPRGLKGSEIHEYAQIVGIADVFDAMTSARPFRPRHTPSEATEFLFASGNSKFDIQLIRQFLGHVAIYPVASTVKLNTGQTGVVARNDPRAPHRPVVRILEEKPGVPVQNPYELDLQKETTIVILSSD</sequence>
<comment type="caution">
    <text evidence="2">The sequence shown here is derived from an EMBL/GenBank/DDBJ whole genome shotgun (WGS) entry which is preliminary data.</text>
</comment>
<dbReference type="PANTHER" id="PTHR43155:SF2">
    <property type="entry name" value="CYCLIC DI-GMP PHOSPHODIESTERASE PA4108"/>
    <property type="match status" value="1"/>
</dbReference>
<dbReference type="EC" id="3.1.4.-" evidence="2"/>
<dbReference type="PROSITE" id="PS51832">
    <property type="entry name" value="HD_GYP"/>
    <property type="match status" value="1"/>
</dbReference>
<feature type="domain" description="HD-GYP" evidence="1">
    <location>
        <begin position="113"/>
        <end position="309"/>
    </location>
</feature>
<evidence type="ECO:0000313" key="2">
    <source>
        <dbReference type="EMBL" id="MFC7749521.1"/>
    </source>
</evidence>
<organism evidence="2 3">
    <name type="scientific">Paenibacillus thermoaerophilus</name>
    <dbReference type="NCBI Taxonomy" id="1215385"/>
    <lineage>
        <taxon>Bacteria</taxon>
        <taxon>Bacillati</taxon>
        <taxon>Bacillota</taxon>
        <taxon>Bacilli</taxon>
        <taxon>Bacillales</taxon>
        <taxon>Paenibacillaceae</taxon>
        <taxon>Paenibacillus</taxon>
    </lineage>
</organism>
<dbReference type="Pfam" id="PF13487">
    <property type="entry name" value="HD_5"/>
    <property type="match status" value="1"/>
</dbReference>
<evidence type="ECO:0000259" key="1">
    <source>
        <dbReference type="PROSITE" id="PS51832"/>
    </source>
</evidence>
<reference evidence="3" key="1">
    <citation type="journal article" date="2019" name="Int. J. Syst. Evol. Microbiol.">
        <title>The Global Catalogue of Microorganisms (GCM) 10K type strain sequencing project: providing services to taxonomists for standard genome sequencing and annotation.</title>
        <authorList>
            <consortium name="The Broad Institute Genomics Platform"/>
            <consortium name="The Broad Institute Genome Sequencing Center for Infectious Disease"/>
            <person name="Wu L."/>
            <person name="Ma J."/>
        </authorList>
    </citation>
    <scope>NUCLEOTIDE SEQUENCE [LARGE SCALE GENOMIC DNA]</scope>
    <source>
        <strain evidence="3">JCM 18657</strain>
    </source>
</reference>
<dbReference type="SMART" id="SM00471">
    <property type="entry name" value="HDc"/>
    <property type="match status" value="1"/>
</dbReference>
<dbReference type="PANTHER" id="PTHR43155">
    <property type="entry name" value="CYCLIC DI-GMP PHOSPHODIESTERASE PA4108-RELATED"/>
    <property type="match status" value="1"/>
</dbReference>
<dbReference type="SUPFAM" id="SSF109604">
    <property type="entry name" value="HD-domain/PDEase-like"/>
    <property type="match status" value="1"/>
</dbReference>
<dbReference type="CDD" id="cd00077">
    <property type="entry name" value="HDc"/>
    <property type="match status" value="1"/>
</dbReference>
<protein>
    <submittedName>
        <fullName evidence="2">HD-GYP domain-containing protein</fullName>
        <ecNumber evidence="2">3.1.4.-</ecNumber>
    </submittedName>
</protein>
<name>A0ABW2V046_9BACL</name>
<dbReference type="InterPro" id="IPR037522">
    <property type="entry name" value="HD_GYP_dom"/>
</dbReference>
<keyword evidence="2" id="KW-0378">Hydrolase</keyword>
<gene>
    <name evidence="2" type="ORF">ACFQWB_06120</name>
</gene>